<dbReference type="EMBL" id="PNBA02000018">
    <property type="protein sequence ID" value="KAG6392933.1"/>
    <property type="molecule type" value="Genomic_DNA"/>
</dbReference>
<organism evidence="1">
    <name type="scientific">Salvia splendens</name>
    <name type="common">Scarlet sage</name>
    <dbReference type="NCBI Taxonomy" id="180675"/>
    <lineage>
        <taxon>Eukaryota</taxon>
        <taxon>Viridiplantae</taxon>
        <taxon>Streptophyta</taxon>
        <taxon>Embryophyta</taxon>
        <taxon>Tracheophyta</taxon>
        <taxon>Spermatophyta</taxon>
        <taxon>Magnoliopsida</taxon>
        <taxon>eudicotyledons</taxon>
        <taxon>Gunneridae</taxon>
        <taxon>Pentapetalae</taxon>
        <taxon>asterids</taxon>
        <taxon>lamiids</taxon>
        <taxon>Lamiales</taxon>
        <taxon>Lamiaceae</taxon>
        <taxon>Nepetoideae</taxon>
        <taxon>Mentheae</taxon>
        <taxon>Salviinae</taxon>
        <taxon>Salvia</taxon>
        <taxon>Salvia subgen. Calosphace</taxon>
        <taxon>core Calosphace</taxon>
    </lineage>
</organism>
<dbReference type="InterPro" id="IPR036390">
    <property type="entry name" value="WH_DNA-bd_sf"/>
</dbReference>
<keyword evidence="2" id="KW-1185">Reference proteome</keyword>
<proteinExistence type="predicted"/>
<protein>
    <submittedName>
        <fullName evidence="1">Uncharacterized protein</fullName>
    </submittedName>
</protein>
<name>A0A8X8WDI7_SALSN</name>
<dbReference type="Gene3D" id="1.10.10.10">
    <property type="entry name" value="Winged helix-like DNA-binding domain superfamily/Winged helix DNA-binding domain"/>
    <property type="match status" value="1"/>
</dbReference>
<evidence type="ECO:0000313" key="2">
    <source>
        <dbReference type="Proteomes" id="UP000298416"/>
    </source>
</evidence>
<dbReference type="InterPro" id="IPR036388">
    <property type="entry name" value="WH-like_DNA-bd_sf"/>
</dbReference>
<reference evidence="1" key="2">
    <citation type="submission" date="2020-08" db="EMBL/GenBank/DDBJ databases">
        <title>Plant Genome Project.</title>
        <authorList>
            <person name="Zhang R.-G."/>
        </authorList>
    </citation>
    <scope>NUCLEOTIDE SEQUENCE</scope>
    <source>
        <strain evidence="1">Huo1</strain>
        <tissue evidence="1">Leaf</tissue>
    </source>
</reference>
<sequence>MEAVVTDVVKAMMDEMSEIVKMVRQRVPIQDRIKKIKFVKNCFSDAELVEELIHQLDCGQKYHSCFCRLSFLLLQTIILGSTNYHSWSYVLSWVQRLKCVFNMQRRRKSV</sequence>
<evidence type="ECO:0000313" key="1">
    <source>
        <dbReference type="EMBL" id="KAG6392933.1"/>
    </source>
</evidence>
<dbReference type="SUPFAM" id="SSF46785">
    <property type="entry name" value="Winged helix' DNA-binding domain"/>
    <property type="match status" value="1"/>
</dbReference>
<dbReference type="AlphaFoldDB" id="A0A8X8WDI7"/>
<gene>
    <name evidence="1" type="ORF">SASPL_147162</name>
</gene>
<reference evidence="1" key="1">
    <citation type="submission" date="2018-01" db="EMBL/GenBank/DDBJ databases">
        <authorList>
            <person name="Mao J.F."/>
        </authorList>
    </citation>
    <scope>NUCLEOTIDE SEQUENCE</scope>
    <source>
        <strain evidence="1">Huo1</strain>
        <tissue evidence="1">Leaf</tissue>
    </source>
</reference>
<accession>A0A8X8WDI7</accession>
<comment type="caution">
    <text evidence="1">The sequence shown here is derived from an EMBL/GenBank/DDBJ whole genome shotgun (WGS) entry which is preliminary data.</text>
</comment>
<dbReference type="Proteomes" id="UP000298416">
    <property type="component" value="Unassembled WGS sequence"/>
</dbReference>